<protein>
    <recommendedName>
        <fullName evidence="4">Lipoprotein</fullName>
    </recommendedName>
</protein>
<accession>A0ABU5H5R0</accession>
<feature type="region of interest" description="Disordered" evidence="1">
    <location>
        <begin position="165"/>
        <end position="201"/>
    </location>
</feature>
<sequence length="201" mass="21461">MTRWPWAVAVLALGAGCTKGDKDEAPRRAQVRKVSGSTMEVVPSEGQLPYCLLYTVSQKGIIRQLTMTRENRSIKCDAGRPVANTSFRVPVQEGTVKVYVIFSNERIQAGSVAQQLYELRDRPRVTGMDFRLPGQAFIEQLEFTPEEGGAPVTGGVIGAGGEVANGETEATEETPEGTTLDMTGAMPEGMDAGVPATDAGP</sequence>
<dbReference type="RefSeq" id="WP_321547362.1">
    <property type="nucleotide sequence ID" value="NZ_JAXIVS010000006.1"/>
</dbReference>
<gene>
    <name evidence="2" type="ORF">SYV04_19620</name>
</gene>
<proteinExistence type="predicted"/>
<comment type="caution">
    <text evidence="2">The sequence shown here is derived from an EMBL/GenBank/DDBJ whole genome shotgun (WGS) entry which is preliminary data.</text>
</comment>
<reference evidence="2 3" key="1">
    <citation type="submission" date="2023-12" db="EMBL/GenBank/DDBJ databases">
        <title>the genome sequence of Hyalangium sp. s54d21.</title>
        <authorList>
            <person name="Zhang X."/>
        </authorList>
    </citation>
    <scope>NUCLEOTIDE SEQUENCE [LARGE SCALE GENOMIC DNA]</scope>
    <source>
        <strain evidence="3">s54d21</strain>
    </source>
</reference>
<dbReference type="PROSITE" id="PS51257">
    <property type="entry name" value="PROKAR_LIPOPROTEIN"/>
    <property type="match status" value="1"/>
</dbReference>
<evidence type="ECO:0008006" key="4">
    <source>
        <dbReference type="Google" id="ProtNLM"/>
    </source>
</evidence>
<name>A0ABU5H5R0_9BACT</name>
<evidence type="ECO:0000313" key="2">
    <source>
        <dbReference type="EMBL" id="MDY7228641.1"/>
    </source>
</evidence>
<evidence type="ECO:0000256" key="1">
    <source>
        <dbReference type="SAM" id="MobiDB-lite"/>
    </source>
</evidence>
<dbReference type="Proteomes" id="UP001291309">
    <property type="component" value="Unassembled WGS sequence"/>
</dbReference>
<keyword evidence="3" id="KW-1185">Reference proteome</keyword>
<organism evidence="2 3">
    <name type="scientific">Hyalangium rubrum</name>
    <dbReference type="NCBI Taxonomy" id="3103134"/>
    <lineage>
        <taxon>Bacteria</taxon>
        <taxon>Pseudomonadati</taxon>
        <taxon>Myxococcota</taxon>
        <taxon>Myxococcia</taxon>
        <taxon>Myxococcales</taxon>
        <taxon>Cystobacterineae</taxon>
        <taxon>Archangiaceae</taxon>
        <taxon>Hyalangium</taxon>
    </lineage>
</organism>
<dbReference type="EMBL" id="JAXIVS010000006">
    <property type="protein sequence ID" value="MDY7228641.1"/>
    <property type="molecule type" value="Genomic_DNA"/>
</dbReference>
<evidence type="ECO:0000313" key="3">
    <source>
        <dbReference type="Proteomes" id="UP001291309"/>
    </source>
</evidence>